<dbReference type="FunFam" id="3.20.20.80:FF:000003">
    <property type="entry name" value="1,4-alpha-glucan branching enzyme GlgB"/>
    <property type="match status" value="1"/>
</dbReference>
<keyword evidence="6 10" id="KW-0328">Glycosyltransferase</keyword>
<feature type="active site" description="Proton donor" evidence="10">
    <location>
        <position position="665"/>
    </location>
</feature>
<feature type="compositionally biased region" description="Pro residues" evidence="11">
    <location>
        <begin position="88"/>
        <end position="97"/>
    </location>
</feature>
<dbReference type="HAMAP" id="MF_00685">
    <property type="entry name" value="GlgB"/>
    <property type="match status" value="1"/>
</dbReference>
<feature type="domain" description="Glycosyl hydrolase family 13 catalytic" evidence="12">
    <location>
        <begin position="460"/>
        <end position="814"/>
    </location>
</feature>
<dbReference type="AlphaFoldDB" id="A0A1H7GGA6"/>
<keyword evidence="8 10" id="KW-0320">Glycogen biosynthesis</keyword>
<comment type="function">
    <text evidence="10">Catalyzes the formation of the alpha-1,6-glucosidic linkages in glycogen by scission of a 1,4-alpha-linked oligosaccharide from growing alpha-1,4-glucan chains and the subsequent attachment of the oligosaccharide to the alpha-1,6 position.</text>
</comment>
<dbReference type="SUPFAM" id="SSF81296">
    <property type="entry name" value="E set domains"/>
    <property type="match status" value="2"/>
</dbReference>
<accession>A0A1H7GGA6</accession>
<name>A0A1H7GGA6_STRJI</name>
<dbReference type="RefSeq" id="WP_244904192.1">
    <property type="nucleotide sequence ID" value="NZ_FOAZ01000001.1"/>
</dbReference>
<dbReference type="EMBL" id="FOAZ01000001">
    <property type="protein sequence ID" value="SEK35510.1"/>
    <property type="molecule type" value="Genomic_DNA"/>
</dbReference>
<keyword evidence="7 10" id="KW-0808">Transferase</keyword>
<keyword evidence="14" id="KW-1185">Reference proteome</keyword>
<evidence type="ECO:0000256" key="3">
    <source>
        <dbReference type="ARBA" id="ARBA00009000"/>
    </source>
</evidence>
<dbReference type="PANTHER" id="PTHR43651">
    <property type="entry name" value="1,4-ALPHA-GLUCAN-BRANCHING ENZYME"/>
    <property type="match status" value="1"/>
</dbReference>
<evidence type="ECO:0000256" key="7">
    <source>
        <dbReference type="ARBA" id="ARBA00022679"/>
    </source>
</evidence>
<dbReference type="InterPro" id="IPR013783">
    <property type="entry name" value="Ig-like_fold"/>
</dbReference>
<dbReference type="STRING" id="235985.SAMN05414137_101626"/>
<comment type="catalytic activity">
    <reaction evidence="1 10">
        <text>Transfers a segment of a (1-&gt;4)-alpha-D-glucan chain to a primary hydroxy group in a similar glucan chain.</text>
        <dbReference type="EC" id="2.4.1.18"/>
    </reaction>
</comment>
<dbReference type="GO" id="GO:0043169">
    <property type="term" value="F:cation binding"/>
    <property type="evidence" value="ECO:0007669"/>
    <property type="project" value="InterPro"/>
</dbReference>
<reference evidence="14" key="1">
    <citation type="submission" date="2016-10" db="EMBL/GenBank/DDBJ databases">
        <authorList>
            <person name="Varghese N."/>
        </authorList>
    </citation>
    <scope>NUCLEOTIDE SEQUENCE [LARGE SCALE GENOMIC DNA]</scope>
    <source>
        <strain evidence="14">DSM 45096 / BCRC 16803 / CGMCC 4.1857 / CIP 109030 / JCM 12277 / KCTC 19219 / NBRC 100920 / 33214</strain>
    </source>
</reference>
<evidence type="ECO:0000313" key="13">
    <source>
        <dbReference type="EMBL" id="SEK35510.1"/>
    </source>
</evidence>
<dbReference type="InterPro" id="IPR013780">
    <property type="entry name" value="Glyco_hydro_b"/>
</dbReference>
<dbReference type="SUPFAM" id="SSF51011">
    <property type="entry name" value="Glycosyl hydrolase domain"/>
    <property type="match status" value="1"/>
</dbReference>
<evidence type="ECO:0000256" key="6">
    <source>
        <dbReference type="ARBA" id="ARBA00022676"/>
    </source>
</evidence>
<dbReference type="Gene3D" id="3.20.20.80">
    <property type="entry name" value="Glycosidases"/>
    <property type="match status" value="1"/>
</dbReference>
<dbReference type="InterPro" id="IPR017853">
    <property type="entry name" value="GH"/>
</dbReference>
<keyword evidence="5 10" id="KW-0321">Glycogen metabolism</keyword>
<evidence type="ECO:0000256" key="1">
    <source>
        <dbReference type="ARBA" id="ARBA00000826"/>
    </source>
</evidence>
<dbReference type="NCBIfam" id="NF003811">
    <property type="entry name" value="PRK05402.1"/>
    <property type="match status" value="1"/>
</dbReference>
<evidence type="ECO:0000256" key="5">
    <source>
        <dbReference type="ARBA" id="ARBA00022600"/>
    </source>
</evidence>
<dbReference type="InterPro" id="IPR044143">
    <property type="entry name" value="GlgB_N_E_set_prok"/>
</dbReference>
<evidence type="ECO:0000256" key="10">
    <source>
        <dbReference type="HAMAP-Rule" id="MF_00685"/>
    </source>
</evidence>
<comment type="pathway">
    <text evidence="2 10">Glycan biosynthesis; glycogen biosynthesis.</text>
</comment>
<evidence type="ECO:0000256" key="9">
    <source>
        <dbReference type="ARBA" id="ARBA00023277"/>
    </source>
</evidence>
<dbReference type="Pfam" id="PF02806">
    <property type="entry name" value="Alpha-amylase_C"/>
    <property type="match status" value="1"/>
</dbReference>
<feature type="compositionally biased region" description="Low complexity" evidence="11">
    <location>
        <begin position="12"/>
        <end position="87"/>
    </location>
</feature>
<organism evidence="13 14">
    <name type="scientific">Streptacidiphilus jiangxiensis</name>
    <dbReference type="NCBI Taxonomy" id="235985"/>
    <lineage>
        <taxon>Bacteria</taxon>
        <taxon>Bacillati</taxon>
        <taxon>Actinomycetota</taxon>
        <taxon>Actinomycetes</taxon>
        <taxon>Kitasatosporales</taxon>
        <taxon>Streptomycetaceae</taxon>
        <taxon>Streptacidiphilus</taxon>
    </lineage>
</organism>
<dbReference type="GO" id="GO:0005829">
    <property type="term" value="C:cytosol"/>
    <property type="evidence" value="ECO:0007669"/>
    <property type="project" value="TreeGrafter"/>
</dbReference>
<evidence type="ECO:0000256" key="8">
    <source>
        <dbReference type="ARBA" id="ARBA00023056"/>
    </source>
</evidence>
<dbReference type="Gene3D" id="2.60.40.1180">
    <property type="entry name" value="Golgi alpha-mannosidase II"/>
    <property type="match status" value="1"/>
</dbReference>
<keyword evidence="9 10" id="KW-0119">Carbohydrate metabolism</keyword>
<dbReference type="Proteomes" id="UP000183015">
    <property type="component" value="Unassembled WGS sequence"/>
</dbReference>
<dbReference type="eggNOG" id="COG0296">
    <property type="taxonomic scope" value="Bacteria"/>
</dbReference>
<sequence>MTRFDVPATFLGTTPPTGGSAGPAAAPASAPAASRRTAPTDTGPTTNAPAARPAALAPTAVTPAPTEAGGTAAGRAAAPRTPVAAPTPTGPATPAPSAPASSLRLEGGAGASPPEAGGTAAADSAPLESAAATAQAAATRAAAAVPPASDRAPRAGAAANPRVGTKRAATAGTGRGRAAAPRGSAGPAAGAVGAATAASAPEAVLASGAGERAVPEAPLAPGEVERLVGGWHHDPHGLLGAHDTVYGTAVRVLRPLAERVVVDTSTARFELTHQQDGLFTGLLPKGSVTEGYLLQVTYEGTDHEQEDGYRFLPTLSETDLHLIAEGRHEQLWKALGAHPRLVDGVAGTAFAVWAPNASGVRLIGDFNGWNGAAYPMRSLGASGVWELFAPGIGDGARYKFEIATQDGRMLQKADPLARRAECPPATASVVTSSHYDWHDAEWMATRGRLPHHQAPMSVYELHPGSWRPGATYRQLAEELPGYVRDLGFTHVEFMPVMQHPFDGSWGYQVTGYFAPASRLGTPDDFRFLVDELHRAGIGVIVDWVPAHFPKDGFALAQFDGEPLYEPADPRRAEHPDWGTLEFDYGRAEVRNFLVANAVHWGEEFHVDGLRVDAVASMLYLDYSREHGEWAPNEHGGRENWDAVRFLQEMNATVYRRCPGIVTIAEESTAWPGVTAPTEHGGLGFGLKWNMGWMHDSLVYMGHEPVHRKYHHNEMTFSMVYAYSENYVLPISHDEVVHGKRALVSKMPGDWWQQRANHRAYLGFMWAHPGKQLLFMGSEFAQGAEWDHKEGPQWWVLDPAWPAHAEHEGVRDLVRDLNRLYLDTPALWQLDADPAGFAWLDGGAAEDNVFSFVRHDAQGRPLVCVSNMSPVVRHGYRVGLPTVRADVRNARWLEILNTDTAVYGGSGVGNPDPVKAEQIEWNGRDTSAELTLPPLSTIWLSPA</sequence>
<evidence type="ECO:0000256" key="4">
    <source>
        <dbReference type="ARBA" id="ARBA00011245"/>
    </source>
</evidence>
<evidence type="ECO:0000259" key="12">
    <source>
        <dbReference type="SMART" id="SM00642"/>
    </source>
</evidence>
<dbReference type="UniPathway" id="UPA00164"/>
<dbReference type="GO" id="GO:0005978">
    <property type="term" value="P:glycogen biosynthetic process"/>
    <property type="evidence" value="ECO:0007669"/>
    <property type="project" value="UniProtKB-UniRule"/>
</dbReference>
<feature type="region of interest" description="Disordered" evidence="11">
    <location>
        <begin position="1"/>
        <end position="189"/>
    </location>
</feature>
<dbReference type="CDD" id="cd02855">
    <property type="entry name" value="E_set_GBE_prok_N"/>
    <property type="match status" value="1"/>
</dbReference>
<proteinExistence type="inferred from homology"/>
<feature type="active site" description="Nucleophile" evidence="10">
    <location>
        <position position="612"/>
    </location>
</feature>
<dbReference type="InterPro" id="IPR006048">
    <property type="entry name" value="A-amylase/branching_C"/>
</dbReference>
<dbReference type="InterPro" id="IPR006407">
    <property type="entry name" value="GlgB"/>
</dbReference>
<feature type="compositionally biased region" description="Low complexity" evidence="11">
    <location>
        <begin position="111"/>
        <end position="189"/>
    </location>
</feature>
<gene>
    <name evidence="10" type="primary">glgB</name>
    <name evidence="13" type="ORF">SAMN05414137_101626</name>
</gene>
<dbReference type="Pfam" id="PF00128">
    <property type="entry name" value="Alpha-amylase"/>
    <property type="match status" value="1"/>
</dbReference>
<evidence type="ECO:0000256" key="2">
    <source>
        <dbReference type="ARBA" id="ARBA00004964"/>
    </source>
</evidence>
<dbReference type="SMART" id="SM00642">
    <property type="entry name" value="Aamy"/>
    <property type="match status" value="1"/>
</dbReference>
<dbReference type="NCBIfam" id="NF008967">
    <property type="entry name" value="PRK12313.1"/>
    <property type="match status" value="1"/>
</dbReference>
<dbReference type="PANTHER" id="PTHR43651:SF3">
    <property type="entry name" value="1,4-ALPHA-GLUCAN-BRANCHING ENZYME"/>
    <property type="match status" value="1"/>
</dbReference>
<dbReference type="Gene3D" id="2.60.40.10">
    <property type="entry name" value="Immunoglobulins"/>
    <property type="match status" value="2"/>
</dbReference>
<dbReference type="InterPro" id="IPR006047">
    <property type="entry name" value="GH13_cat_dom"/>
</dbReference>
<dbReference type="FunFam" id="2.60.40.1180:FF:000002">
    <property type="entry name" value="1,4-alpha-glucan branching enzyme GlgB"/>
    <property type="match status" value="1"/>
</dbReference>
<dbReference type="Pfam" id="PF22019">
    <property type="entry name" value="GlgB_N"/>
    <property type="match status" value="1"/>
</dbReference>
<dbReference type="InterPro" id="IPR004193">
    <property type="entry name" value="Glyco_hydro_13_N"/>
</dbReference>
<dbReference type="InterPro" id="IPR054169">
    <property type="entry name" value="GlgB_N"/>
</dbReference>
<dbReference type="EC" id="2.4.1.18" evidence="10"/>
<dbReference type="SUPFAM" id="SSF51445">
    <property type="entry name" value="(Trans)glycosidases"/>
    <property type="match status" value="1"/>
</dbReference>
<protein>
    <recommendedName>
        <fullName evidence="10">1,4-alpha-glucan branching enzyme GlgB</fullName>
        <ecNumber evidence="10">2.4.1.18</ecNumber>
    </recommendedName>
    <alternativeName>
        <fullName evidence="10">1,4-alpha-D-glucan:1,4-alpha-D-glucan 6-glucosyl-transferase</fullName>
    </alternativeName>
    <alternativeName>
        <fullName evidence="10">Alpha-(1-&gt;4)-glucan branching enzyme</fullName>
    </alternativeName>
    <alternativeName>
        <fullName evidence="10">Glycogen branching enzyme</fullName>
        <shortName evidence="10">BE</shortName>
    </alternativeName>
</protein>
<dbReference type="InterPro" id="IPR014756">
    <property type="entry name" value="Ig_E-set"/>
</dbReference>
<dbReference type="NCBIfam" id="TIGR01515">
    <property type="entry name" value="branching_enzym"/>
    <property type="match status" value="1"/>
</dbReference>
<evidence type="ECO:0000256" key="11">
    <source>
        <dbReference type="SAM" id="MobiDB-lite"/>
    </source>
</evidence>
<dbReference type="CDD" id="cd11322">
    <property type="entry name" value="AmyAc_Glg_BE"/>
    <property type="match status" value="1"/>
</dbReference>
<comment type="subunit">
    <text evidence="4 10">Monomer.</text>
</comment>
<evidence type="ECO:0000313" key="14">
    <source>
        <dbReference type="Proteomes" id="UP000183015"/>
    </source>
</evidence>
<dbReference type="FunFam" id="2.60.40.10:FF:000169">
    <property type="entry name" value="1,4-alpha-glucan branching enzyme GlgB"/>
    <property type="match status" value="1"/>
</dbReference>
<comment type="similarity">
    <text evidence="3 10">Belongs to the glycosyl hydrolase 13 family. GlgB subfamily.</text>
</comment>
<dbReference type="GO" id="GO:0003844">
    <property type="term" value="F:1,4-alpha-glucan branching enzyme activity"/>
    <property type="evidence" value="ECO:0007669"/>
    <property type="project" value="UniProtKB-UniRule"/>
</dbReference>
<dbReference type="Pfam" id="PF02922">
    <property type="entry name" value="CBM_48"/>
    <property type="match status" value="1"/>
</dbReference>
<dbReference type="GO" id="GO:0004553">
    <property type="term" value="F:hydrolase activity, hydrolyzing O-glycosyl compounds"/>
    <property type="evidence" value="ECO:0007669"/>
    <property type="project" value="InterPro"/>
</dbReference>